<dbReference type="GO" id="GO:0019288">
    <property type="term" value="P:isopentenyl diphosphate biosynthetic process, methylerythritol 4-phosphate pathway"/>
    <property type="evidence" value="ECO:0007669"/>
    <property type="project" value="InterPro"/>
</dbReference>
<name>X1AXK2_9ZZZZ</name>
<keyword evidence="4" id="KW-0408">Iron</keyword>
<comment type="caution">
    <text evidence="6">The sequence shown here is derived from an EMBL/GenBank/DDBJ whole genome shotgun (WGS) entry which is preliminary data.</text>
</comment>
<dbReference type="Pfam" id="PF02401">
    <property type="entry name" value="LYTB"/>
    <property type="match status" value="1"/>
</dbReference>
<evidence type="ECO:0000256" key="5">
    <source>
        <dbReference type="ARBA" id="ARBA00023014"/>
    </source>
</evidence>
<dbReference type="Gene3D" id="3.40.1010.20">
    <property type="entry name" value="4-hydroxy-3-methylbut-2-enyl diphosphate reductase, catalytic domain"/>
    <property type="match status" value="2"/>
</dbReference>
<organism evidence="6">
    <name type="scientific">marine sediment metagenome</name>
    <dbReference type="NCBI Taxonomy" id="412755"/>
    <lineage>
        <taxon>unclassified sequences</taxon>
        <taxon>metagenomes</taxon>
        <taxon>ecological metagenomes</taxon>
    </lineage>
</organism>
<evidence type="ECO:0000256" key="2">
    <source>
        <dbReference type="ARBA" id="ARBA00022485"/>
    </source>
</evidence>
<dbReference type="NCBIfam" id="TIGR00216">
    <property type="entry name" value="ispH_lytB"/>
    <property type="match status" value="1"/>
</dbReference>
<evidence type="ECO:0008006" key="7">
    <source>
        <dbReference type="Google" id="ProtNLM"/>
    </source>
</evidence>
<gene>
    <name evidence="6" type="ORF">S01H4_00696</name>
</gene>
<keyword evidence="5" id="KW-0411">Iron-sulfur</keyword>
<evidence type="ECO:0000256" key="1">
    <source>
        <dbReference type="ARBA" id="ARBA00001966"/>
    </source>
</evidence>
<evidence type="ECO:0000313" key="6">
    <source>
        <dbReference type="EMBL" id="GAG64491.1"/>
    </source>
</evidence>
<dbReference type="HAMAP" id="MF_00191">
    <property type="entry name" value="IspH"/>
    <property type="match status" value="1"/>
</dbReference>
<accession>X1AXK2</accession>
<dbReference type="PANTHER" id="PTHR30426">
    <property type="entry name" value="4-HYDROXY-3-METHYLBUT-2-ENYL DIPHOSPHATE REDUCTASE"/>
    <property type="match status" value="1"/>
</dbReference>
<sequence>MGFCFGVKKSVNLAKNALKARRDNLYMLGSIINNPQVIEFFTKKGIKIANNLDEVPEKSTVITRAHGISPTILKQAYQKKLSVVDTTCPYVKKVQKIAKKLKEKNYFIVIYGDKKHPEILSLLDTVQNNALVINSISEVEKITTKEKICFISQTTKNIYDFYKLSSALLNKAEELRIFNTICKSTTERQKSALELAKQVDVVLVIGGKESANTTRLAEIGKNQGVKTYHIETKNQMKYKWFQHEDKVGITSGASTPDWVTNEVIDKLKEWYG</sequence>
<evidence type="ECO:0000256" key="3">
    <source>
        <dbReference type="ARBA" id="ARBA00022723"/>
    </source>
</evidence>
<comment type="cofactor">
    <cofactor evidence="1">
        <name>[4Fe-4S] cluster</name>
        <dbReference type="ChEBI" id="CHEBI:49883"/>
    </cofactor>
</comment>
<dbReference type="EMBL" id="BART01000105">
    <property type="protein sequence ID" value="GAG64491.1"/>
    <property type="molecule type" value="Genomic_DNA"/>
</dbReference>
<evidence type="ECO:0000256" key="4">
    <source>
        <dbReference type="ARBA" id="ARBA00023004"/>
    </source>
</evidence>
<dbReference type="GO" id="GO:0051745">
    <property type="term" value="F:4-hydroxy-3-methylbut-2-enyl diphosphate reductase activity"/>
    <property type="evidence" value="ECO:0007669"/>
    <property type="project" value="InterPro"/>
</dbReference>
<protein>
    <recommendedName>
        <fullName evidence="7">4-hydroxy-3-methylbut-2-enyl diphosphate reductase</fullName>
    </recommendedName>
</protein>
<dbReference type="GO" id="GO:0051539">
    <property type="term" value="F:4 iron, 4 sulfur cluster binding"/>
    <property type="evidence" value="ECO:0007669"/>
    <property type="project" value="UniProtKB-KW"/>
</dbReference>
<dbReference type="NCBIfam" id="NF002187">
    <property type="entry name" value="PRK01045.1-1"/>
    <property type="match status" value="1"/>
</dbReference>
<proteinExistence type="inferred from homology"/>
<keyword evidence="2" id="KW-0004">4Fe-4S</keyword>
<dbReference type="GO" id="GO:0050992">
    <property type="term" value="P:dimethylallyl diphosphate biosynthetic process"/>
    <property type="evidence" value="ECO:0007669"/>
    <property type="project" value="InterPro"/>
</dbReference>
<dbReference type="GO" id="GO:0046872">
    <property type="term" value="F:metal ion binding"/>
    <property type="evidence" value="ECO:0007669"/>
    <property type="project" value="UniProtKB-KW"/>
</dbReference>
<dbReference type="PANTHER" id="PTHR30426:SF0">
    <property type="entry name" value="4-HYDROXY-3-METHYLBUT-2-ENYL DIPHOSPHATE REDUCTASE"/>
    <property type="match status" value="1"/>
</dbReference>
<dbReference type="InterPro" id="IPR003451">
    <property type="entry name" value="LytB/IspH"/>
</dbReference>
<dbReference type="AlphaFoldDB" id="X1AXK2"/>
<dbReference type="Gene3D" id="3.40.50.11270">
    <property type="match status" value="1"/>
</dbReference>
<keyword evidence="3" id="KW-0479">Metal-binding</keyword>
<dbReference type="CDD" id="cd13944">
    <property type="entry name" value="lytB_ispH"/>
    <property type="match status" value="1"/>
</dbReference>
<reference evidence="6" key="1">
    <citation type="journal article" date="2014" name="Front. Microbiol.">
        <title>High frequency of phylogenetically diverse reductive dehalogenase-homologous genes in deep subseafloor sedimentary metagenomes.</title>
        <authorList>
            <person name="Kawai M."/>
            <person name="Futagami T."/>
            <person name="Toyoda A."/>
            <person name="Takaki Y."/>
            <person name="Nishi S."/>
            <person name="Hori S."/>
            <person name="Arai W."/>
            <person name="Tsubouchi T."/>
            <person name="Morono Y."/>
            <person name="Uchiyama I."/>
            <person name="Ito T."/>
            <person name="Fujiyama A."/>
            <person name="Inagaki F."/>
            <person name="Takami H."/>
        </authorList>
    </citation>
    <scope>NUCLEOTIDE SEQUENCE</scope>
    <source>
        <strain evidence="6">Expedition CK06-06</strain>
    </source>
</reference>